<sequence length="296" mass="33819">MTVSSLITFFKAFLCTSVLFVPPLGLTVKYSLRWTKEMHDSLQAAKSKINCINCCIFQDAMECEMCSDRIPCETSETHTRKLFSDEMIKEMVKKQISRESGKVKTELRKRFINSHLAVENLEDLEFNIISPNLPIAHVYAAGQPLHENGHMDNWQWSIGAEKTLETHPNMMDSIGGNLVAPIGGTYIVYVHTTFVSNLPKGNKTMCTVSHEVRKKFDQTTAQTQRLLKSEETLRCDVTVYHKRRRSDNKLIGFQTLHSQGTYRLEKGSKLSVHYSMPQYVDIGTLLTETYFGMFMV</sequence>
<dbReference type="Gene3D" id="2.60.120.40">
    <property type="match status" value="1"/>
</dbReference>
<gene>
    <name evidence="6" type="primary">Optn-001</name>
</gene>
<comment type="subcellular location">
    <subcellularLocation>
        <location evidence="1">Membrane</location>
    </subcellularLocation>
</comment>
<dbReference type="PANTHER" id="PTHR11471:SF13">
    <property type="entry name" value="TNF FAMILY PROFILE DOMAIN-CONTAINING PROTEIN"/>
    <property type="match status" value="1"/>
</dbReference>
<dbReference type="GO" id="GO:0016020">
    <property type="term" value="C:membrane"/>
    <property type="evidence" value="ECO:0007669"/>
    <property type="project" value="UniProtKB-SubCell"/>
</dbReference>
<protein>
    <submittedName>
        <fullName evidence="6">Tumor necrosis factor alpha</fullName>
    </submittedName>
</protein>
<organism evidence="6">
    <name type="scientific">Phallusia mammillata</name>
    <dbReference type="NCBI Taxonomy" id="59560"/>
    <lineage>
        <taxon>Eukaryota</taxon>
        <taxon>Metazoa</taxon>
        <taxon>Chordata</taxon>
        <taxon>Tunicata</taxon>
        <taxon>Ascidiacea</taxon>
        <taxon>Phlebobranchia</taxon>
        <taxon>Ascidiidae</taxon>
        <taxon>Phallusia</taxon>
    </lineage>
</organism>
<dbReference type="PANTHER" id="PTHR11471">
    <property type="entry name" value="TUMOR NECROSIS FACTOR FAMILY MEMBER"/>
    <property type="match status" value="1"/>
</dbReference>
<evidence type="ECO:0000256" key="4">
    <source>
        <dbReference type="ARBA" id="ARBA00023136"/>
    </source>
</evidence>
<dbReference type="SMART" id="SM00207">
    <property type="entry name" value="TNF"/>
    <property type="match status" value="1"/>
</dbReference>
<keyword evidence="4" id="KW-0472">Membrane</keyword>
<evidence type="ECO:0000313" key="6">
    <source>
        <dbReference type="EMBL" id="CAB3264570.1"/>
    </source>
</evidence>
<comment type="similarity">
    <text evidence="2">Belongs to the tumor necrosis factor family.</text>
</comment>
<dbReference type="SUPFAM" id="SSF49842">
    <property type="entry name" value="TNF-like"/>
    <property type="match status" value="1"/>
</dbReference>
<dbReference type="InterPro" id="IPR006052">
    <property type="entry name" value="TNF_dom"/>
</dbReference>
<dbReference type="EMBL" id="LR788708">
    <property type="protein sequence ID" value="CAB3264570.1"/>
    <property type="molecule type" value="mRNA"/>
</dbReference>
<dbReference type="GO" id="GO:0006955">
    <property type="term" value="P:immune response"/>
    <property type="evidence" value="ECO:0007669"/>
    <property type="project" value="InterPro"/>
</dbReference>
<evidence type="ECO:0000256" key="2">
    <source>
        <dbReference type="ARBA" id="ARBA00008670"/>
    </source>
</evidence>
<feature type="domain" description="THD" evidence="5">
    <location>
        <begin position="134"/>
        <end position="296"/>
    </location>
</feature>
<dbReference type="PROSITE" id="PS50049">
    <property type="entry name" value="THD_2"/>
    <property type="match status" value="1"/>
</dbReference>
<evidence type="ECO:0000256" key="1">
    <source>
        <dbReference type="ARBA" id="ARBA00004370"/>
    </source>
</evidence>
<dbReference type="InterPro" id="IPR008983">
    <property type="entry name" value="Tumour_necrosis_fac-like_dom"/>
</dbReference>
<dbReference type="GO" id="GO:0005164">
    <property type="term" value="F:tumor necrosis factor receptor binding"/>
    <property type="evidence" value="ECO:0007669"/>
    <property type="project" value="InterPro"/>
</dbReference>
<proteinExistence type="evidence at transcript level"/>
<dbReference type="AlphaFoldDB" id="A0A6F9DNF9"/>
<name>A0A6F9DNF9_9ASCI</name>
<dbReference type="GO" id="GO:0005125">
    <property type="term" value="F:cytokine activity"/>
    <property type="evidence" value="ECO:0007669"/>
    <property type="project" value="UniProtKB-KW"/>
</dbReference>
<reference evidence="6" key="1">
    <citation type="submission" date="2020-04" db="EMBL/GenBank/DDBJ databases">
        <authorList>
            <person name="Neveu A P."/>
        </authorList>
    </citation>
    <scope>NUCLEOTIDE SEQUENCE</scope>
    <source>
        <tissue evidence="6">Whole embryo</tissue>
    </source>
</reference>
<dbReference type="Pfam" id="PF00229">
    <property type="entry name" value="TNF"/>
    <property type="match status" value="1"/>
</dbReference>
<keyword evidence="3" id="KW-0202">Cytokine</keyword>
<accession>A0A6F9DNF9</accession>
<evidence type="ECO:0000259" key="5">
    <source>
        <dbReference type="PROSITE" id="PS50049"/>
    </source>
</evidence>
<evidence type="ECO:0000256" key="3">
    <source>
        <dbReference type="ARBA" id="ARBA00022514"/>
    </source>
</evidence>
<dbReference type="GO" id="GO:0005615">
    <property type="term" value="C:extracellular space"/>
    <property type="evidence" value="ECO:0007669"/>
    <property type="project" value="UniProtKB-KW"/>
</dbReference>